<dbReference type="Proteomes" id="UP000604383">
    <property type="component" value="Unassembled WGS sequence"/>
</dbReference>
<dbReference type="InterPro" id="IPR055361">
    <property type="entry name" value="tRNA_methyltr_TrmB_bact"/>
</dbReference>
<dbReference type="EMBL" id="CP048838">
    <property type="protein sequence ID" value="QJA02725.1"/>
    <property type="molecule type" value="Genomic_DNA"/>
</dbReference>
<comment type="similarity">
    <text evidence="7">Belongs to the class I-like SAM-binding methyltransferase superfamily. TrmB family.</text>
</comment>
<comment type="pathway">
    <text evidence="7">tRNA modification; N(7)-methylguanine-tRNA biosynthesis.</text>
</comment>
<keyword evidence="5 7" id="KW-0949">S-adenosyl-L-methionine</keyword>
<evidence type="ECO:0000256" key="1">
    <source>
        <dbReference type="ARBA" id="ARBA00000142"/>
    </source>
</evidence>
<dbReference type="EMBL" id="WWTN01000003">
    <property type="protein sequence ID" value="MZH54658.1"/>
    <property type="molecule type" value="Genomic_DNA"/>
</dbReference>
<evidence type="ECO:0000313" key="12">
    <source>
        <dbReference type="Proteomes" id="UP000030008"/>
    </source>
</evidence>
<dbReference type="Pfam" id="PF02390">
    <property type="entry name" value="Methyltransf_4"/>
    <property type="match status" value="1"/>
</dbReference>
<feature type="binding site" evidence="7">
    <location>
        <position position="118"/>
    </location>
    <ligand>
        <name>S-adenosyl-L-methionine</name>
        <dbReference type="ChEBI" id="CHEBI:59789"/>
    </ligand>
</feature>
<reference evidence="8 12" key="1">
    <citation type="submission" date="2014-08" db="EMBL/GenBank/DDBJ databases">
        <title>Clostridium innocuum, an unnegligible vancomycin-resistant pathogen causing extra-intestinal infections.</title>
        <authorList>
            <person name="Feng Y."/>
            <person name="Chiu C.-H."/>
        </authorList>
    </citation>
    <scope>NUCLEOTIDE SEQUENCE [LARGE SCALE GENOMIC DNA]</scope>
    <source>
        <strain evidence="8 12">AN88</strain>
    </source>
</reference>
<feature type="binding site" evidence="7">
    <location>
        <position position="96"/>
    </location>
    <ligand>
        <name>S-adenosyl-L-methionine</name>
        <dbReference type="ChEBI" id="CHEBI:59789"/>
    </ligand>
</feature>
<evidence type="ECO:0000256" key="2">
    <source>
        <dbReference type="ARBA" id="ARBA00003015"/>
    </source>
</evidence>
<dbReference type="AlphaFoldDB" id="A0A099I8U3"/>
<name>A0A099I8U3_CLOIN</name>
<comment type="function">
    <text evidence="2 7">Catalyzes the formation of N(7)-methylguanine at position 46 (m7G46) in tRNA.</text>
</comment>
<evidence type="ECO:0000313" key="9">
    <source>
        <dbReference type="EMBL" id="MCR0233427.1"/>
    </source>
</evidence>
<keyword evidence="4 7" id="KW-0808">Transferase</keyword>
<dbReference type="Gene3D" id="3.40.50.150">
    <property type="entry name" value="Vaccinia Virus protein VP39"/>
    <property type="match status" value="1"/>
</dbReference>
<evidence type="ECO:0000256" key="4">
    <source>
        <dbReference type="ARBA" id="ARBA00022679"/>
    </source>
</evidence>
<dbReference type="InterPro" id="IPR003358">
    <property type="entry name" value="tRNA_(Gua-N-7)_MeTrfase_Trmb"/>
</dbReference>
<proteinExistence type="inferred from homology"/>
<dbReference type="PANTHER" id="PTHR23417">
    <property type="entry name" value="3-DEOXY-D-MANNO-OCTULOSONIC-ACID TRANSFERASE/TRNA GUANINE-N 7 - -METHYLTRANSFERASE"/>
    <property type="match status" value="1"/>
</dbReference>
<dbReference type="GeneID" id="61925852"/>
<reference evidence="11 13" key="3">
    <citation type="submission" date="2020-02" db="EMBL/GenBank/DDBJ databases">
        <authorList>
            <person name="Kociolek L.K."/>
            <person name="Ozer E.A."/>
        </authorList>
    </citation>
    <scope>NUCLEOTIDE SEQUENCE [LARGE SCALE GENOMIC DNA]</scope>
    <source>
        <strain evidence="11 13">ATCC 14501</strain>
    </source>
</reference>
<reference evidence="9" key="4">
    <citation type="journal article" date="2022" name="Clin. Infect. Dis.">
        <title>Association between Clostridium innocuum and antibiotic-associated diarrhea in adults and children: A cross-sectional study and comparative genomics analysis.</title>
        <authorList>
            <person name="Cherny K.E."/>
            <person name="Muscat E.B."/>
            <person name="Balaji A."/>
            <person name="Mukherjee J."/>
            <person name="Ozer E.A."/>
            <person name="Angarone M.P."/>
            <person name="Hauser A.R."/>
            <person name="Sichel J.S."/>
            <person name="Amponsah E."/>
            <person name="Kociolek L.K."/>
        </authorList>
    </citation>
    <scope>NUCLEOTIDE SEQUENCE</scope>
    <source>
        <strain evidence="9">NU1-AC-029v</strain>
    </source>
</reference>
<dbReference type="PROSITE" id="PS51625">
    <property type="entry name" value="SAM_MT_TRMB"/>
    <property type="match status" value="1"/>
</dbReference>
<dbReference type="Proteomes" id="UP000030008">
    <property type="component" value="Unassembled WGS sequence"/>
</dbReference>
<dbReference type="InterPro" id="IPR029063">
    <property type="entry name" value="SAM-dependent_MTases_sf"/>
</dbReference>
<comment type="catalytic activity">
    <reaction evidence="1 7">
        <text>guanosine(46) in tRNA + S-adenosyl-L-methionine = N(7)-methylguanosine(46) in tRNA + S-adenosyl-L-homocysteine</text>
        <dbReference type="Rhea" id="RHEA:42708"/>
        <dbReference type="Rhea" id="RHEA-COMP:10188"/>
        <dbReference type="Rhea" id="RHEA-COMP:10189"/>
        <dbReference type="ChEBI" id="CHEBI:57856"/>
        <dbReference type="ChEBI" id="CHEBI:59789"/>
        <dbReference type="ChEBI" id="CHEBI:74269"/>
        <dbReference type="ChEBI" id="CHEBI:74480"/>
        <dbReference type="EC" id="2.1.1.33"/>
    </reaction>
</comment>
<dbReference type="SUPFAM" id="SSF53335">
    <property type="entry name" value="S-adenosyl-L-methionine-dependent methyltransferases"/>
    <property type="match status" value="1"/>
</dbReference>
<accession>A0A099I8U3</accession>
<evidence type="ECO:0000313" key="10">
    <source>
        <dbReference type="EMBL" id="MZH54658.1"/>
    </source>
</evidence>
<dbReference type="UniPathway" id="UPA00989"/>
<feature type="binding site" evidence="7">
    <location>
        <position position="154"/>
    </location>
    <ligand>
        <name>substrate</name>
    </ligand>
</feature>
<dbReference type="NCBIfam" id="NF001080">
    <property type="entry name" value="PRK00121.2-2"/>
    <property type="match status" value="1"/>
</dbReference>
<organism evidence="8 12">
    <name type="scientific">Clostridium innocuum</name>
    <dbReference type="NCBI Taxonomy" id="1522"/>
    <lineage>
        <taxon>Bacteria</taxon>
        <taxon>Bacillati</taxon>
        <taxon>Bacillota</taxon>
        <taxon>Clostridia</taxon>
        <taxon>Eubacteriales</taxon>
        <taxon>Clostridiaceae</taxon>
        <taxon>Clostridium</taxon>
    </lineage>
</organism>
<feature type="binding site" evidence="7">
    <location>
        <position position="42"/>
    </location>
    <ligand>
        <name>S-adenosyl-L-methionine</name>
        <dbReference type="ChEBI" id="CHEBI:59789"/>
    </ligand>
</feature>
<gene>
    <name evidence="7 9" type="primary">trmB</name>
    <name evidence="8" type="ORF">CIAN88_07675</name>
    <name evidence="11" type="ORF">G4D54_09905</name>
    <name evidence="10" type="ORF">GT664_02540</name>
    <name evidence="9" type="ORF">MKC95_11680</name>
</gene>
<keyword evidence="6 7" id="KW-0819">tRNA processing</keyword>
<comment type="caution">
    <text evidence="7">Lacks conserved residue(s) required for the propagation of feature annotation.</text>
</comment>
<keyword evidence="3 7" id="KW-0489">Methyltransferase</keyword>
<feature type="binding site" evidence="7">
    <location>
        <begin position="191"/>
        <end position="194"/>
    </location>
    <ligand>
        <name>substrate</name>
    </ligand>
</feature>
<evidence type="ECO:0000313" key="13">
    <source>
        <dbReference type="Proteomes" id="UP000503330"/>
    </source>
</evidence>
<dbReference type="NCBIfam" id="TIGR00091">
    <property type="entry name" value="tRNA (guanosine(46)-N7)-methyltransferase TrmB"/>
    <property type="match status" value="1"/>
</dbReference>
<protein>
    <recommendedName>
        <fullName evidence="7">tRNA (guanine-N(7)-)-methyltransferase</fullName>
        <ecNumber evidence="7">2.1.1.33</ecNumber>
    </recommendedName>
    <alternativeName>
        <fullName evidence="7">tRNA (guanine(46)-N(7))-methyltransferase</fullName>
    </alternativeName>
    <alternativeName>
        <fullName evidence="7">tRNA(m7G46)-methyltransferase</fullName>
    </alternativeName>
</protein>
<dbReference type="RefSeq" id="WP_002608954.1">
    <property type="nucleotide sequence ID" value="NZ_AP025565.1"/>
</dbReference>
<sequence length="223" mass="26083">MRMRKLPWAQDFLKEQEVVVPDASALAGAWKQTLKRAELHVEIGTGKGDYWVQMAQKYPDIAWVGVEKNINVAALAVRKYTQLEQQPDNMLYIQGDAEVIDTWFAQGEVDVIHLNFSDPWPKKRAHKKRLSNHAFIARYAHILKPDGEIQMKTDNSALFEYSLMEFQEEGWRLKEVSVDYRREEHAEDVITEYERRFLEKGQPIYRAVFVKNGKEKDAPFPEK</sequence>
<evidence type="ECO:0000256" key="3">
    <source>
        <dbReference type="ARBA" id="ARBA00022603"/>
    </source>
</evidence>
<dbReference type="PANTHER" id="PTHR23417:SF14">
    <property type="entry name" value="PENTACOTRIPEPTIDE-REPEAT REGION OF PRORP DOMAIN-CONTAINING PROTEIN"/>
    <property type="match status" value="1"/>
</dbReference>
<dbReference type="EMBL" id="JAKTMA010000019">
    <property type="protein sequence ID" value="MCR0233427.1"/>
    <property type="molecule type" value="Genomic_DNA"/>
</dbReference>
<dbReference type="Proteomes" id="UP001203972">
    <property type="component" value="Unassembled WGS sequence"/>
</dbReference>
<evidence type="ECO:0000313" key="11">
    <source>
        <dbReference type="EMBL" id="QJA02725.1"/>
    </source>
</evidence>
<evidence type="ECO:0000256" key="6">
    <source>
        <dbReference type="ARBA" id="ARBA00022694"/>
    </source>
</evidence>
<feature type="binding site" evidence="7">
    <location>
        <position position="122"/>
    </location>
    <ligand>
        <name>substrate</name>
    </ligand>
</feature>
<evidence type="ECO:0000256" key="7">
    <source>
        <dbReference type="HAMAP-Rule" id="MF_01057"/>
    </source>
</evidence>
<dbReference type="EMBL" id="JQIF01000035">
    <property type="protein sequence ID" value="KGJ53657.1"/>
    <property type="molecule type" value="Genomic_DNA"/>
</dbReference>
<feature type="binding site" evidence="7">
    <location>
        <position position="67"/>
    </location>
    <ligand>
        <name>S-adenosyl-L-methionine</name>
        <dbReference type="ChEBI" id="CHEBI:59789"/>
    </ligand>
</feature>
<dbReference type="HAMAP" id="MF_01057">
    <property type="entry name" value="tRNA_methyltr_TrmB"/>
    <property type="match status" value="1"/>
</dbReference>
<evidence type="ECO:0000256" key="5">
    <source>
        <dbReference type="ARBA" id="ARBA00022691"/>
    </source>
</evidence>
<dbReference type="GO" id="GO:0043527">
    <property type="term" value="C:tRNA methyltransferase complex"/>
    <property type="evidence" value="ECO:0007669"/>
    <property type="project" value="TreeGrafter"/>
</dbReference>
<dbReference type="Proteomes" id="UP000503330">
    <property type="component" value="Chromosome"/>
</dbReference>
<evidence type="ECO:0000313" key="8">
    <source>
        <dbReference type="EMBL" id="KGJ53657.1"/>
    </source>
</evidence>
<reference evidence="10" key="2">
    <citation type="journal article" date="2019" name="Nat. Med.">
        <title>A library of human gut bacterial isolates paired with longitudinal multiomics data enables mechanistic microbiome research.</title>
        <authorList>
            <person name="Poyet M."/>
            <person name="Groussin M."/>
            <person name="Gibbons S.M."/>
            <person name="Avila-Pacheco J."/>
            <person name="Jiang X."/>
            <person name="Kearney S.M."/>
            <person name="Perrotta A.R."/>
            <person name="Berdy B."/>
            <person name="Zhao S."/>
            <person name="Lieberman T.D."/>
            <person name="Swanson P.K."/>
            <person name="Smith M."/>
            <person name="Roesemann S."/>
            <person name="Alexander J.E."/>
            <person name="Rich S.A."/>
            <person name="Livny J."/>
            <person name="Vlamakis H."/>
            <person name="Clish C."/>
            <person name="Bullock K."/>
            <person name="Deik A."/>
            <person name="Scott J."/>
            <person name="Pierce K.A."/>
            <person name="Xavier R.J."/>
            <person name="Alm E.J."/>
        </authorList>
    </citation>
    <scope>NUCLEOTIDE SEQUENCE</scope>
    <source>
        <strain evidence="10">BIOML-A12</strain>
    </source>
</reference>
<dbReference type="GO" id="GO:0008176">
    <property type="term" value="F:tRNA (guanine(46)-N7)-methyltransferase activity"/>
    <property type="evidence" value="ECO:0007669"/>
    <property type="project" value="UniProtKB-UniRule"/>
</dbReference>
<dbReference type="EC" id="2.1.1.33" evidence="7"/>